<proteinExistence type="inferred from homology"/>
<keyword evidence="12" id="KW-0012">Acyltransferase</keyword>
<keyword evidence="4" id="KW-0444">Lipid biosynthesis</keyword>
<comment type="pathway">
    <text evidence="13">Phospholipid metabolism.</text>
</comment>
<sequence length="569" mass="64604">MATPPEEQREPTVGPCGQSHNDSMDDFLCEMPYLNISRSQNLNISGSQNLNISGSQNLNISGPLNQSPFKPGSQCSKSLDPGKHAQPEHDIHRVNPFVHKLAWDDPIDKFKTAILTVVLLPFRVVLILVCLVIAWALANIGLFGLSKDDLRTKPLTGWRRKLRVVTAHVVRLLFVFGSFNYIRYKGERASPKEAPVICVAPHTAFFDSVCVVLFGPSAVVAKYETASLPFFGKLIDYAQPIYVCREDPHSRQSTIREIIQRANSTEDWPQILIFPEGTCTNRTSLIQFKPGAFYPGVPIQPVLMRYPNEVDTVTWTWEGPSAIQLLWRTLTKFHTFCEIEFLPVYYPSEAEKADPKLYARNVRDLMAQALNIPISDYTFDDCKLMTYVKNINLPYASAIADIEKLRRLAGSAPEIETQVTWDTPELTDDNRYVTLPQFTKTFCLIENHEATAALFEIFVKPGRPNMIDLKEYLLMTLFLNSLNKPKLDFVTNLFNLYGKYGAVTRTKLYDALKYVVKISPEEVDVLFVEADTNCNGEIGMEHFQRALRKHPTLTMKLLTMNDPNKLRLQ</sequence>
<evidence type="ECO:0000256" key="15">
    <source>
        <dbReference type="SAM" id="Phobius"/>
    </source>
</evidence>
<evidence type="ECO:0000256" key="13">
    <source>
        <dbReference type="ARBA" id="ARBA00025707"/>
    </source>
</evidence>
<evidence type="ECO:0000256" key="3">
    <source>
        <dbReference type="ARBA" id="ARBA00008655"/>
    </source>
</evidence>
<dbReference type="GO" id="GO:0042171">
    <property type="term" value="F:lysophosphatidic acid acyltransferase activity"/>
    <property type="evidence" value="ECO:0007669"/>
    <property type="project" value="TreeGrafter"/>
</dbReference>
<feature type="region of interest" description="Disordered" evidence="14">
    <location>
        <begin position="1"/>
        <end position="21"/>
    </location>
</feature>
<evidence type="ECO:0000313" key="17">
    <source>
        <dbReference type="EnsemblMetazoa" id="ENSAATROPP014902"/>
    </source>
</evidence>
<feature type="transmembrane region" description="Helical" evidence="15">
    <location>
        <begin position="113"/>
        <end position="142"/>
    </location>
</feature>
<evidence type="ECO:0000259" key="16">
    <source>
        <dbReference type="PROSITE" id="PS50222"/>
    </source>
</evidence>
<evidence type="ECO:0000256" key="10">
    <source>
        <dbReference type="ARBA" id="ARBA00023209"/>
    </source>
</evidence>
<comment type="subcellular location">
    <subcellularLocation>
        <location evidence="1">Membrane</location>
    </subcellularLocation>
</comment>
<dbReference type="PROSITE" id="PS50222">
    <property type="entry name" value="EF_HAND_2"/>
    <property type="match status" value="1"/>
</dbReference>
<dbReference type="GO" id="GO:0005509">
    <property type="term" value="F:calcium ion binding"/>
    <property type="evidence" value="ECO:0007669"/>
    <property type="project" value="InterPro"/>
</dbReference>
<dbReference type="GO" id="GO:0005783">
    <property type="term" value="C:endoplasmic reticulum"/>
    <property type="evidence" value="ECO:0007669"/>
    <property type="project" value="TreeGrafter"/>
</dbReference>
<reference evidence="17" key="1">
    <citation type="submission" date="2024-04" db="UniProtKB">
        <authorList>
            <consortium name="EnsemblMetazoa"/>
        </authorList>
    </citation>
    <scope>IDENTIFICATION</scope>
    <source>
        <strain evidence="17">EBRO</strain>
    </source>
</reference>
<keyword evidence="6 15" id="KW-0812">Transmembrane</keyword>
<evidence type="ECO:0000256" key="4">
    <source>
        <dbReference type="ARBA" id="ARBA00022516"/>
    </source>
</evidence>
<dbReference type="InterPro" id="IPR002048">
    <property type="entry name" value="EF_hand_dom"/>
</dbReference>
<keyword evidence="11" id="KW-1208">Phospholipid metabolism</keyword>
<dbReference type="PANTHER" id="PTHR23063:SF52">
    <property type="entry name" value="LYSOPHOSPHATIDYLCHOLINE ACYLTRANSFERASE"/>
    <property type="match status" value="1"/>
</dbReference>
<dbReference type="EnsemblMetazoa" id="ENSAATROPT016918">
    <property type="protein sequence ID" value="ENSAATROPP014902"/>
    <property type="gene ID" value="ENSAATROPG013844"/>
</dbReference>
<dbReference type="SMART" id="SM00563">
    <property type="entry name" value="PlsC"/>
    <property type="match status" value="1"/>
</dbReference>
<keyword evidence="10" id="KW-0594">Phospholipid biosynthesis</keyword>
<dbReference type="AlphaFoldDB" id="A0AAG5DU15"/>
<evidence type="ECO:0000256" key="7">
    <source>
        <dbReference type="ARBA" id="ARBA00022989"/>
    </source>
</evidence>
<evidence type="ECO:0000256" key="5">
    <source>
        <dbReference type="ARBA" id="ARBA00022679"/>
    </source>
</evidence>
<feature type="compositionally biased region" description="Basic and acidic residues" evidence="14">
    <location>
        <begin position="1"/>
        <end position="10"/>
    </location>
</feature>
<evidence type="ECO:0000256" key="6">
    <source>
        <dbReference type="ARBA" id="ARBA00022692"/>
    </source>
</evidence>
<dbReference type="GO" id="GO:0008374">
    <property type="term" value="F:O-acyltransferase activity"/>
    <property type="evidence" value="ECO:0007669"/>
    <property type="project" value="InterPro"/>
</dbReference>
<feature type="domain" description="EF-hand" evidence="16">
    <location>
        <begin position="518"/>
        <end position="553"/>
    </location>
</feature>
<evidence type="ECO:0000256" key="12">
    <source>
        <dbReference type="ARBA" id="ARBA00023315"/>
    </source>
</evidence>
<dbReference type="Proteomes" id="UP000075880">
    <property type="component" value="Unassembled WGS sequence"/>
</dbReference>
<dbReference type="CDD" id="cd07991">
    <property type="entry name" value="LPLAT_LPCAT1-like"/>
    <property type="match status" value="1"/>
</dbReference>
<keyword evidence="8" id="KW-0443">Lipid metabolism</keyword>
<name>A0AAG5DU15_ANOAO</name>
<evidence type="ECO:0000256" key="2">
    <source>
        <dbReference type="ARBA" id="ARBA00005074"/>
    </source>
</evidence>
<evidence type="ECO:0000256" key="11">
    <source>
        <dbReference type="ARBA" id="ARBA00023264"/>
    </source>
</evidence>
<keyword evidence="18" id="KW-1185">Reference proteome</keyword>
<accession>A0AAG5DU15</accession>
<dbReference type="SUPFAM" id="SSF47473">
    <property type="entry name" value="EF-hand"/>
    <property type="match status" value="1"/>
</dbReference>
<evidence type="ECO:0000256" key="9">
    <source>
        <dbReference type="ARBA" id="ARBA00023136"/>
    </source>
</evidence>
<dbReference type="InterPro" id="IPR011992">
    <property type="entry name" value="EF-hand-dom_pair"/>
</dbReference>
<dbReference type="InterPro" id="IPR045252">
    <property type="entry name" value="LPCAT1-like"/>
</dbReference>
<keyword evidence="9 15" id="KW-0472">Membrane</keyword>
<evidence type="ECO:0000256" key="14">
    <source>
        <dbReference type="SAM" id="MobiDB-lite"/>
    </source>
</evidence>
<keyword evidence="5" id="KW-0808">Transferase</keyword>
<dbReference type="PANTHER" id="PTHR23063">
    <property type="entry name" value="PHOSPHOLIPID ACYLTRANSFERASE"/>
    <property type="match status" value="1"/>
</dbReference>
<dbReference type="Pfam" id="PF01553">
    <property type="entry name" value="Acyltransferase"/>
    <property type="match status" value="1"/>
</dbReference>
<dbReference type="Gene3D" id="1.10.238.10">
    <property type="entry name" value="EF-hand"/>
    <property type="match status" value="1"/>
</dbReference>
<comment type="pathway">
    <text evidence="2">Lipid metabolism; phospholipid metabolism.</text>
</comment>
<dbReference type="GO" id="GO:0008654">
    <property type="term" value="P:phospholipid biosynthetic process"/>
    <property type="evidence" value="ECO:0007669"/>
    <property type="project" value="UniProtKB-KW"/>
</dbReference>
<feature type="transmembrane region" description="Helical" evidence="15">
    <location>
        <begin position="162"/>
        <end position="182"/>
    </location>
</feature>
<evidence type="ECO:0000256" key="8">
    <source>
        <dbReference type="ARBA" id="ARBA00023098"/>
    </source>
</evidence>
<dbReference type="InterPro" id="IPR002123">
    <property type="entry name" value="Plipid/glycerol_acylTrfase"/>
</dbReference>
<organism evidence="17 18">
    <name type="scientific">Anopheles atroparvus</name>
    <name type="common">European mosquito</name>
    <dbReference type="NCBI Taxonomy" id="41427"/>
    <lineage>
        <taxon>Eukaryota</taxon>
        <taxon>Metazoa</taxon>
        <taxon>Ecdysozoa</taxon>
        <taxon>Arthropoda</taxon>
        <taxon>Hexapoda</taxon>
        <taxon>Insecta</taxon>
        <taxon>Pterygota</taxon>
        <taxon>Neoptera</taxon>
        <taxon>Endopterygota</taxon>
        <taxon>Diptera</taxon>
        <taxon>Nematocera</taxon>
        <taxon>Culicoidea</taxon>
        <taxon>Culicidae</taxon>
        <taxon>Anophelinae</taxon>
        <taxon>Anopheles</taxon>
    </lineage>
</organism>
<keyword evidence="7 15" id="KW-1133">Transmembrane helix</keyword>
<comment type="similarity">
    <text evidence="3">Belongs to the 1-acyl-sn-glycerol-3-phosphate acyltransferase family.</text>
</comment>
<dbReference type="GO" id="GO:0016020">
    <property type="term" value="C:membrane"/>
    <property type="evidence" value="ECO:0007669"/>
    <property type="project" value="UniProtKB-SubCell"/>
</dbReference>
<evidence type="ECO:0000313" key="18">
    <source>
        <dbReference type="Proteomes" id="UP000075880"/>
    </source>
</evidence>
<protein>
    <recommendedName>
        <fullName evidence="16">EF-hand domain-containing protein</fullName>
    </recommendedName>
</protein>
<dbReference type="SUPFAM" id="SSF69593">
    <property type="entry name" value="Glycerol-3-phosphate (1)-acyltransferase"/>
    <property type="match status" value="1"/>
</dbReference>
<evidence type="ECO:0000256" key="1">
    <source>
        <dbReference type="ARBA" id="ARBA00004370"/>
    </source>
</evidence>